<dbReference type="AlphaFoldDB" id="A0AAE1DYS6"/>
<evidence type="ECO:0000313" key="2">
    <source>
        <dbReference type="EMBL" id="KAK3787290.1"/>
    </source>
</evidence>
<evidence type="ECO:0000256" key="1">
    <source>
        <dbReference type="SAM" id="MobiDB-lite"/>
    </source>
</evidence>
<name>A0AAE1DYS6_9GAST</name>
<accession>A0AAE1DYS6</accession>
<feature type="compositionally biased region" description="Basic and acidic residues" evidence="1">
    <location>
        <begin position="49"/>
        <end position="63"/>
    </location>
</feature>
<protein>
    <submittedName>
        <fullName evidence="2">Uncharacterized protein</fullName>
    </submittedName>
</protein>
<dbReference type="Proteomes" id="UP001283361">
    <property type="component" value="Unassembled WGS sequence"/>
</dbReference>
<proteinExistence type="predicted"/>
<gene>
    <name evidence="2" type="ORF">RRG08_056011</name>
</gene>
<feature type="region of interest" description="Disordered" evidence="1">
    <location>
        <begin position="41"/>
        <end position="63"/>
    </location>
</feature>
<comment type="caution">
    <text evidence="2">The sequence shown here is derived from an EMBL/GenBank/DDBJ whole genome shotgun (WGS) entry which is preliminary data.</text>
</comment>
<keyword evidence="3" id="KW-1185">Reference proteome</keyword>
<organism evidence="2 3">
    <name type="scientific">Elysia crispata</name>
    <name type="common">lettuce slug</name>
    <dbReference type="NCBI Taxonomy" id="231223"/>
    <lineage>
        <taxon>Eukaryota</taxon>
        <taxon>Metazoa</taxon>
        <taxon>Spiralia</taxon>
        <taxon>Lophotrochozoa</taxon>
        <taxon>Mollusca</taxon>
        <taxon>Gastropoda</taxon>
        <taxon>Heterobranchia</taxon>
        <taxon>Euthyneura</taxon>
        <taxon>Panpulmonata</taxon>
        <taxon>Sacoglossa</taxon>
        <taxon>Placobranchoidea</taxon>
        <taxon>Plakobranchidae</taxon>
        <taxon>Elysia</taxon>
    </lineage>
</organism>
<sequence>MRVVDDDIKPETRPLDIHSAAAYHNFNNLRSEEEASLIKGSKNVKRMRGREVQRKEGGVKEPRTHPEVWNKALRYHSQGHQAGQVDAKRMIFSQS</sequence>
<reference evidence="2" key="1">
    <citation type="journal article" date="2023" name="G3 (Bethesda)">
        <title>A reference genome for the long-term kleptoplast-retaining sea slug Elysia crispata morphotype clarki.</title>
        <authorList>
            <person name="Eastman K.E."/>
            <person name="Pendleton A.L."/>
            <person name="Shaikh M.A."/>
            <person name="Suttiyut T."/>
            <person name="Ogas R."/>
            <person name="Tomko P."/>
            <person name="Gavelis G."/>
            <person name="Widhalm J.R."/>
            <person name="Wisecaver J.H."/>
        </authorList>
    </citation>
    <scope>NUCLEOTIDE SEQUENCE</scope>
    <source>
        <strain evidence="2">ECLA1</strain>
    </source>
</reference>
<dbReference type="EMBL" id="JAWDGP010001872">
    <property type="protein sequence ID" value="KAK3787290.1"/>
    <property type="molecule type" value="Genomic_DNA"/>
</dbReference>
<evidence type="ECO:0000313" key="3">
    <source>
        <dbReference type="Proteomes" id="UP001283361"/>
    </source>
</evidence>